<evidence type="ECO:0000313" key="4">
    <source>
        <dbReference type="Proteomes" id="UP000784880"/>
    </source>
</evidence>
<evidence type="ECO:0000256" key="1">
    <source>
        <dbReference type="SAM" id="SignalP"/>
    </source>
</evidence>
<feature type="domain" description="Peptidoglycan binding-like" evidence="2">
    <location>
        <begin position="167"/>
        <end position="223"/>
    </location>
</feature>
<feature type="non-terminal residue" evidence="3">
    <location>
        <position position="232"/>
    </location>
</feature>
<name>A0ABS6JJG5_9BACI</name>
<gene>
    <name evidence="3" type="ORF">KS419_14600</name>
</gene>
<evidence type="ECO:0000313" key="3">
    <source>
        <dbReference type="EMBL" id="MBU9712957.1"/>
    </source>
</evidence>
<comment type="caution">
    <text evidence="3">The sequence shown here is derived from an EMBL/GenBank/DDBJ whole genome shotgun (WGS) entry which is preliminary data.</text>
</comment>
<feature type="domain" description="Peptidoglycan binding-like" evidence="2">
    <location>
        <begin position="98"/>
        <end position="153"/>
    </location>
</feature>
<reference evidence="3 4" key="1">
    <citation type="submission" date="2021-06" db="EMBL/GenBank/DDBJ databases">
        <title>Bacillus sp. RD4P76, an endophyte from a halophyte.</title>
        <authorList>
            <person name="Sun J.-Q."/>
        </authorList>
    </citation>
    <scope>NUCLEOTIDE SEQUENCE [LARGE SCALE GENOMIC DNA]</scope>
    <source>
        <strain evidence="3 4">CGMCC 1.15917</strain>
    </source>
</reference>
<protein>
    <submittedName>
        <fullName evidence="3">Peptidoglycan-binding protein</fullName>
    </submittedName>
</protein>
<dbReference type="Pfam" id="PF01471">
    <property type="entry name" value="PG_binding_1"/>
    <property type="match status" value="2"/>
</dbReference>
<organism evidence="3 4">
    <name type="scientific">Evansella tamaricis</name>
    <dbReference type="NCBI Taxonomy" id="2069301"/>
    <lineage>
        <taxon>Bacteria</taxon>
        <taxon>Bacillati</taxon>
        <taxon>Bacillota</taxon>
        <taxon>Bacilli</taxon>
        <taxon>Bacillales</taxon>
        <taxon>Bacillaceae</taxon>
        <taxon>Evansella</taxon>
    </lineage>
</organism>
<feature type="chain" id="PRO_5045328092" evidence="1">
    <location>
        <begin position="27"/>
        <end position="232"/>
    </location>
</feature>
<evidence type="ECO:0000259" key="2">
    <source>
        <dbReference type="Pfam" id="PF01471"/>
    </source>
</evidence>
<sequence>MKRMRFLFLILLLFFYSIPSSTLANAGQKVIVDEEDEQQEEQLEFTKEIEIEEENLSPDITENEEAEIKMNSTENDYSAMNSFSHILIDESILEYGVRSPQVIELKNKLNRIGFGNITVTDYYGDFTTRRVREFQQHYGLEVTGKADTVTQAKIDAVFSSPLQWNKRHEDLLEIKRILNANGYGGITVTDYFGSFTERRVKEFQRDHGLPVSGIIDEITLQKILALKPTPTA</sequence>
<dbReference type="InterPro" id="IPR002477">
    <property type="entry name" value="Peptidoglycan-bd-like"/>
</dbReference>
<accession>A0ABS6JJG5</accession>
<proteinExistence type="predicted"/>
<feature type="signal peptide" evidence="1">
    <location>
        <begin position="1"/>
        <end position="26"/>
    </location>
</feature>
<keyword evidence="4" id="KW-1185">Reference proteome</keyword>
<keyword evidence="1" id="KW-0732">Signal</keyword>
<dbReference type="Proteomes" id="UP000784880">
    <property type="component" value="Unassembled WGS sequence"/>
</dbReference>
<dbReference type="EMBL" id="JAHQCS010000118">
    <property type="protein sequence ID" value="MBU9712957.1"/>
    <property type="molecule type" value="Genomic_DNA"/>
</dbReference>